<evidence type="ECO:0000259" key="2">
    <source>
        <dbReference type="Pfam" id="PF00326"/>
    </source>
</evidence>
<dbReference type="EMBL" id="JACBAZ010000002">
    <property type="protein sequence ID" value="NWK55401.1"/>
    <property type="molecule type" value="Genomic_DNA"/>
</dbReference>
<dbReference type="Proteomes" id="UP000557872">
    <property type="component" value="Unassembled WGS sequence"/>
</dbReference>
<evidence type="ECO:0000313" key="5">
    <source>
        <dbReference type="Proteomes" id="UP000557872"/>
    </source>
</evidence>
<dbReference type="GO" id="GO:0016788">
    <property type="term" value="F:hydrolase activity, acting on ester bonds"/>
    <property type="evidence" value="ECO:0007669"/>
    <property type="project" value="UniProtKB-ARBA"/>
</dbReference>
<dbReference type="AlphaFoldDB" id="A0A851GHR1"/>
<dbReference type="InterPro" id="IPR029058">
    <property type="entry name" value="AB_hydrolase_fold"/>
</dbReference>
<dbReference type="GO" id="GO:0008236">
    <property type="term" value="F:serine-type peptidase activity"/>
    <property type="evidence" value="ECO:0007669"/>
    <property type="project" value="InterPro"/>
</dbReference>
<dbReference type="InterPro" id="IPR013830">
    <property type="entry name" value="SGNH_hydro"/>
</dbReference>
<dbReference type="RefSeq" id="WP_178931917.1">
    <property type="nucleotide sequence ID" value="NZ_JACBAZ010000002.1"/>
</dbReference>
<keyword evidence="1" id="KW-0732">Signal</keyword>
<evidence type="ECO:0000259" key="3">
    <source>
        <dbReference type="Pfam" id="PF13472"/>
    </source>
</evidence>
<dbReference type="GO" id="GO:0006508">
    <property type="term" value="P:proteolysis"/>
    <property type="evidence" value="ECO:0007669"/>
    <property type="project" value="InterPro"/>
</dbReference>
<protein>
    <submittedName>
        <fullName evidence="4">Prolyl oligopeptidase family serine peptidase</fullName>
    </submittedName>
</protein>
<name>A0A851GHR1_9BACT</name>
<sequence>MMKQNRSKKCWSGMVLYCMLVVTIFAAPVKVACVGDSITFGAGVAAREKLNYPRQLGYLLGAGYEVRNFGRSGATMLSKGNLPYMKQVQYRKSLEFQPDIVILKLGTNDSKPQNWKHKGEFAADAMALVKTYQALPSKPRVILCKPVVVAKDRWGITEKVVKREVSSAIAKVAQDLGVEMIDLRPILLNHKDWVPDGVHPNAFGAEAIARHLYRYLTTARETTPKISYPKATKSSWFHGFEMLDFKLDGVACKIVKPRRVAKGAPWVWRARFWGHQPQFDVAMLELGWHVVYCDVANLFGAPDAVKRWDRFYQETQRIGLHAKVVLEGMSRGGLIIHNWAVANPAKVAGLIADNAVMDITSWPGGLGTGKGSEKDWNRCKQVYGLADDAAARAYDKNPVDTVKQLAEAKVPLLYLVGTADKVVPADENSFFARDQLAGYPGLQVIEKPGKGHHPHALENPAPIVDFALKAHGLYRNPAAMASPSAEFRGSSAGWGGGIWWDQHENINRIAKANPDLELIFLGDSISQSWTGPRKRVSDPSGGRTFDKQFGKHWKSASFGISGDRTEHLIFRVQHGNVDGIKPKVVVVMIGVNNINHGHSATQISGGIKQLVASLKQKLPQSRILLLGPLPTAWKSDSPQRLTCDQIHKQIASLGKEPQVRYLNLSEKFLEPDGALKKSAYRGDGIHLSGGGYELWASLLVPELKAMTSARD</sequence>
<dbReference type="Gene3D" id="3.40.50.1110">
    <property type="entry name" value="SGNH hydrolase"/>
    <property type="match status" value="2"/>
</dbReference>
<feature type="signal peptide" evidence="1">
    <location>
        <begin position="1"/>
        <end position="26"/>
    </location>
</feature>
<dbReference type="InterPro" id="IPR051532">
    <property type="entry name" value="Ester_Hydrolysis_Enzymes"/>
</dbReference>
<reference evidence="4 5" key="1">
    <citation type="submission" date="2020-07" db="EMBL/GenBank/DDBJ databases">
        <title>Roseicoccus Jingziensis gen. nov., sp. nov., isolated from coastal seawater.</title>
        <authorList>
            <person name="Feng X."/>
        </authorList>
    </citation>
    <scope>NUCLEOTIDE SEQUENCE [LARGE SCALE GENOMIC DNA]</scope>
    <source>
        <strain evidence="4 5">N1E253</strain>
    </source>
</reference>
<feature type="domain" description="Peptidase S9 prolyl oligopeptidase catalytic" evidence="2">
    <location>
        <begin position="308"/>
        <end position="452"/>
    </location>
</feature>
<gene>
    <name evidence="4" type="ORF">HW115_07245</name>
</gene>
<dbReference type="Pfam" id="PF13472">
    <property type="entry name" value="Lipase_GDSL_2"/>
    <property type="match status" value="2"/>
</dbReference>
<keyword evidence="5" id="KW-1185">Reference proteome</keyword>
<comment type="caution">
    <text evidence="4">The sequence shown here is derived from an EMBL/GenBank/DDBJ whole genome shotgun (WGS) entry which is preliminary data.</text>
</comment>
<dbReference type="InterPro" id="IPR036514">
    <property type="entry name" value="SGNH_hydro_sf"/>
</dbReference>
<evidence type="ECO:0000256" key="1">
    <source>
        <dbReference type="SAM" id="SignalP"/>
    </source>
</evidence>
<evidence type="ECO:0000313" key="4">
    <source>
        <dbReference type="EMBL" id="NWK55401.1"/>
    </source>
</evidence>
<feature type="domain" description="SGNH hydrolase-type esterase" evidence="3">
    <location>
        <begin position="33"/>
        <end position="206"/>
    </location>
</feature>
<dbReference type="PANTHER" id="PTHR30383">
    <property type="entry name" value="THIOESTERASE 1/PROTEASE 1/LYSOPHOSPHOLIPASE L1"/>
    <property type="match status" value="1"/>
</dbReference>
<dbReference type="InterPro" id="IPR001375">
    <property type="entry name" value="Peptidase_S9_cat"/>
</dbReference>
<accession>A0A851GHR1</accession>
<dbReference type="Gene3D" id="3.40.50.1820">
    <property type="entry name" value="alpha/beta hydrolase"/>
    <property type="match status" value="1"/>
</dbReference>
<dbReference type="Pfam" id="PF00326">
    <property type="entry name" value="Peptidase_S9"/>
    <property type="match status" value="1"/>
</dbReference>
<feature type="chain" id="PRO_5032849013" evidence="1">
    <location>
        <begin position="27"/>
        <end position="711"/>
    </location>
</feature>
<proteinExistence type="predicted"/>
<dbReference type="SUPFAM" id="SSF53474">
    <property type="entry name" value="alpha/beta-Hydrolases"/>
    <property type="match status" value="1"/>
</dbReference>
<organism evidence="4 5">
    <name type="scientific">Oceaniferula marina</name>
    <dbReference type="NCBI Taxonomy" id="2748318"/>
    <lineage>
        <taxon>Bacteria</taxon>
        <taxon>Pseudomonadati</taxon>
        <taxon>Verrucomicrobiota</taxon>
        <taxon>Verrucomicrobiia</taxon>
        <taxon>Verrucomicrobiales</taxon>
        <taxon>Verrucomicrobiaceae</taxon>
        <taxon>Oceaniferula</taxon>
    </lineage>
</organism>
<feature type="domain" description="SGNH hydrolase-type esterase" evidence="3">
    <location>
        <begin position="520"/>
        <end position="694"/>
    </location>
</feature>
<dbReference type="SUPFAM" id="SSF52266">
    <property type="entry name" value="SGNH hydrolase"/>
    <property type="match status" value="2"/>
</dbReference>